<reference evidence="2 4" key="1">
    <citation type="submission" date="2020-05" db="EMBL/GenBank/DDBJ databases">
        <title>MicrobeNet Type strains.</title>
        <authorList>
            <person name="Nicholson A.C."/>
        </authorList>
    </citation>
    <scope>NUCLEOTIDE SEQUENCE [LARGE SCALE GENOMIC DNA]</scope>
    <source>
        <strain evidence="2 4">ATCC 700815</strain>
    </source>
</reference>
<feature type="region of interest" description="Disordered" evidence="1">
    <location>
        <begin position="34"/>
        <end position="66"/>
    </location>
</feature>
<proteinExistence type="predicted"/>
<evidence type="ECO:0000313" key="5">
    <source>
        <dbReference type="Proteomes" id="UP001056648"/>
    </source>
</evidence>
<dbReference type="AlphaFoldDB" id="A0A6N1BEY2"/>
<feature type="compositionally biased region" description="Basic residues" evidence="1">
    <location>
        <begin position="34"/>
        <end position="53"/>
    </location>
</feature>
<protein>
    <submittedName>
        <fullName evidence="2">Uncharacterized protein</fullName>
    </submittedName>
</protein>
<keyword evidence="5" id="KW-1185">Reference proteome</keyword>
<reference evidence="3" key="2">
    <citation type="submission" date="2022-06" db="EMBL/GenBank/DDBJ databases">
        <title>Complete genome sequence and characterization of Cupriavidus gilardii QJ1 isolated from contaminating cells.</title>
        <authorList>
            <person name="Qi J."/>
        </authorList>
    </citation>
    <scope>NUCLEOTIDE SEQUENCE</scope>
    <source>
        <strain evidence="3">QJ1</strain>
    </source>
</reference>
<name>A0A6N1BEY2_9BURK</name>
<dbReference type="Proteomes" id="UP001056648">
    <property type="component" value="Chromosome 1"/>
</dbReference>
<evidence type="ECO:0000313" key="2">
    <source>
        <dbReference type="EMBL" id="NNH09842.1"/>
    </source>
</evidence>
<evidence type="ECO:0000313" key="4">
    <source>
        <dbReference type="Proteomes" id="UP000542973"/>
    </source>
</evidence>
<dbReference type="EMBL" id="JABEMD010000003">
    <property type="protein sequence ID" value="NNH09842.1"/>
    <property type="molecule type" value="Genomic_DNA"/>
</dbReference>
<dbReference type="Proteomes" id="UP000542973">
    <property type="component" value="Unassembled WGS sequence"/>
</dbReference>
<accession>A0A6N1BEY2</accession>
<evidence type="ECO:0000256" key="1">
    <source>
        <dbReference type="SAM" id="MobiDB-lite"/>
    </source>
</evidence>
<dbReference type="RefSeq" id="WP_053823407.1">
    <property type="nucleotide sequence ID" value="NZ_BAAAEB010000032.1"/>
</dbReference>
<feature type="compositionally biased region" description="Polar residues" evidence="1">
    <location>
        <begin position="57"/>
        <end position="66"/>
    </location>
</feature>
<dbReference type="EMBL" id="CP098735">
    <property type="protein sequence ID" value="USE77001.1"/>
    <property type="molecule type" value="Genomic_DNA"/>
</dbReference>
<sequence length="66" mass="7794">MSLFWIATLLAAALALTVGRALWRSMRPTRMRWRHCRRMRRRAMPTPRNRPHAGSHGVQQNRLHHG</sequence>
<organism evidence="2 4">
    <name type="scientific">Cupriavidus gilardii</name>
    <dbReference type="NCBI Taxonomy" id="82541"/>
    <lineage>
        <taxon>Bacteria</taxon>
        <taxon>Pseudomonadati</taxon>
        <taxon>Pseudomonadota</taxon>
        <taxon>Betaproteobacteria</taxon>
        <taxon>Burkholderiales</taxon>
        <taxon>Burkholderiaceae</taxon>
        <taxon>Cupriavidus</taxon>
    </lineage>
</organism>
<dbReference type="GeneID" id="70688491"/>
<gene>
    <name evidence="2" type="ORF">HLB16_02975</name>
    <name evidence="3" type="ORF">NDR89_06985</name>
</gene>
<evidence type="ECO:0000313" key="3">
    <source>
        <dbReference type="EMBL" id="USE77001.1"/>
    </source>
</evidence>